<protein>
    <submittedName>
        <fullName evidence="1">Uncharacterized protein</fullName>
    </submittedName>
</protein>
<reference evidence="1" key="1">
    <citation type="submission" date="2023-05" db="EMBL/GenBank/DDBJ databases">
        <authorList>
            <person name="Huff M."/>
        </authorList>
    </citation>
    <scope>NUCLEOTIDE SEQUENCE</scope>
</reference>
<evidence type="ECO:0000313" key="1">
    <source>
        <dbReference type="EMBL" id="CAI9781510.1"/>
    </source>
</evidence>
<organism evidence="1 2">
    <name type="scientific">Fraxinus pennsylvanica</name>
    <dbReference type="NCBI Taxonomy" id="56036"/>
    <lineage>
        <taxon>Eukaryota</taxon>
        <taxon>Viridiplantae</taxon>
        <taxon>Streptophyta</taxon>
        <taxon>Embryophyta</taxon>
        <taxon>Tracheophyta</taxon>
        <taxon>Spermatophyta</taxon>
        <taxon>Magnoliopsida</taxon>
        <taxon>eudicotyledons</taxon>
        <taxon>Gunneridae</taxon>
        <taxon>Pentapetalae</taxon>
        <taxon>asterids</taxon>
        <taxon>lamiids</taxon>
        <taxon>Lamiales</taxon>
        <taxon>Oleaceae</taxon>
        <taxon>Oleeae</taxon>
        <taxon>Fraxinus</taxon>
    </lineage>
</organism>
<dbReference type="AlphaFoldDB" id="A0AAD2EBD7"/>
<dbReference type="Proteomes" id="UP000834106">
    <property type="component" value="Chromosome 18"/>
</dbReference>
<name>A0AAD2EBD7_9LAMI</name>
<gene>
    <name evidence="1" type="ORF">FPE_LOCUS28940</name>
</gene>
<accession>A0AAD2EBD7</accession>
<proteinExistence type="predicted"/>
<dbReference type="EMBL" id="OU503053">
    <property type="protein sequence ID" value="CAI9781510.1"/>
    <property type="molecule type" value="Genomic_DNA"/>
</dbReference>
<evidence type="ECO:0000313" key="2">
    <source>
        <dbReference type="Proteomes" id="UP000834106"/>
    </source>
</evidence>
<sequence length="133" mass="14450">MHLTVSSGWYPSRHIGQAVLSDPEMLWPSFSTTNSVQDLILESLRPTGTVLVVCGGTMPGNMLACGGAPVSKSSYFFLTKLHNCMQVARQQNVEIITIPGILMASVRIFDSLLCDSSVHVDSMNLKFTGTTTR</sequence>
<keyword evidence="2" id="KW-1185">Reference proteome</keyword>